<keyword evidence="3" id="KW-1185">Reference proteome</keyword>
<proteinExistence type="predicted"/>
<dbReference type="Proteomes" id="UP000784294">
    <property type="component" value="Unassembled WGS sequence"/>
</dbReference>
<feature type="transmembrane region" description="Helical" evidence="1">
    <location>
        <begin position="28"/>
        <end position="49"/>
    </location>
</feature>
<keyword evidence="1" id="KW-1133">Transmembrane helix</keyword>
<comment type="caution">
    <text evidence="2">The sequence shown here is derived from an EMBL/GenBank/DDBJ whole genome shotgun (WGS) entry which is preliminary data.</text>
</comment>
<evidence type="ECO:0000256" key="1">
    <source>
        <dbReference type="SAM" id="Phobius"/>
    </source>
</evidence>
<organism evidence="2 3">
    <name type="scientific">Protopolystoma xenopodis</name>
    <dbReference type="NCBI Taxonomy" id="117903"/>
    <lineage>
        <taxon>Eukaryota</taxon>
        <taxon>Metazoa</taxon>
        <taxon>Spiralia</taxon>
        <taxon>Lophotrochozoa</taxon>
        <taxon>Platyhelminthes</taxon>
        <taxon>Monogenea</taxon>
        <taxon>Polyopisthocotylea</taxon>
        <taxon>Polystomatidea</taxon>
        <taxon>Polystomatidae</taxon>
        <taxon>Protopolystoma</taxon>
    </lineage>
</organism>
<protein>
    <submittedName>
        <fullName evidence="2">Uncharacterized protein</fullName>
    </submittedName>
</protein>
<name>A0A3S5AST0_9PLAT</name>
<keyword evidence="1" id="KW-0812">Transmembrane</keyword>
<sequence length="50" mass="5480">MTADDLQSQAEICNAKKLDARNAFDESAALFFTVLVKVLITSTLFLTTIT</sequence>
<evidence type="ECO:0000313" key="3">
    <source>
        <dbReference type="Proteomes" id="UP000784294"/>
    </source>
</evidence>
<reference evidence="2" key="1">
    <citation type="submission" date="2018-11" db="EMBL/GenBank/DDBJ databases">
        <authorList>
            <consortium name="Pathogen Informatics"/>
        </authorList>
    </citation>
    <scope>NUCLEOTIDE SEQUENCE</scope>
</reference>
<dbReference type="AlphaFoldDB" id="A0A3S5AST0"/>
<keyword evidence="1" id="KW-0472">Membrane</keyword>
<gene>
    <name evidence="2" type="ORF">PXEA_LOCUS37870</name>
</gene>
<evidence type="ECO:0000313" key="2">
    <source>
        <dbReference type="EMBL" id="VEL44430.1"/>
    </source>
</evidence>
<accession>A0A3S5AST0</accession>
<dbReference type="EMBL" id="CAAALY010298830">
    <property type="protein sequence ID" value="VEL44430.1"/>
    <property type="molecule type" value="Genomic_DNA"/>
</dbReference>